<keyword evidence="1" id="KW-1185">Reference proteome</keyword>
<accession>A0A1I8BRY1</accession>
<protein>
    <submittedName>
        <fullName evidence="2">MIR domain-containing protein</fullName>
    </submittedName>
</protein>
<dbReference type="Proteomes" id="UP000095281">
    <property type="component" value="Unplaced"/>
</dbReference>
<dbReference type="Gene3D" id="3.30.530.20">
    <property type="match status" value="1"/>
</dbReference>
<evidence type="ECO:0000313" key="1">
    <source>
        <dbReference type="Proteomes" id="UP000095281"/>
    </source>
</evidence>
<organism evidence="1 2">
    <name type="scientific">Meloidogyne hapla</name>
    <name type="common">Root-knot nematode worm</name>
    <dbReference type="NCBI Taxonomy" id="6305"/>
    <lineage>
        <taxon>Eukaryota</taxon>
        <taxon>Metazoa</taxon>
        <taxon>Ecdysozoa</taxon>
        <taxon>Nematoda</taxon>
        <taxon>Chromadorea</taxon>
        <taxon>Rhabditida</taxon>
        <taxon>Tylenchina</taxon>
        <taxon>Tylenchomorpha</taxon>
        <taxon>Tylenchoidea</taxon>
        <taxon>Meloidogynidae</taxon>
        <taxon>Meloidogyninae</taxon>
        <taxon>Meloidogyne</taxon>
    </lineage>
</organism>
<sequence length="305" mass="35373">MSVSRIINDPRVQKLLEKSTLEGLMVLYFKKGVRKQRNGGNGECDYSNGWNNNTNKCWQLQRVFSDGAHIYTRSINDMAPHLKSFLVQTSVPASPNSVLAALINGRRWTYSELGNESSCSLIECSITPQEDNSNNLNEDFERLYVHESKFLIVPRCPGFSQIIYISRIDFKGRSSRWYELVYAEMLVRQMQRLTQKKKTQKLCAIILFFEFIFLVVNMSLSKDTRVSSNINIHDPRVQKLLEKSTLEGLMVLYFKKVYGNKEMEEMENALKNALGKYKNKQKIFEVFYTLYSECLQNISAAPYKQ</sequence>
<dbReference type="InterPro" id="IPR023393">
    <property type="entry name" value="START-like_dom_sf"/>
</dbReference>
<reference evidence="2" key="1">
    <citation type="submission" date="2016-11" db="UniProtKB">
        <authorList>
            <consortium name="WormBaseParasite"/>
        </authorList>
    </citation>
    <scope>IDENTIFICATION</scope>
</reference>
<proteinExistence type="predicted"/>
<dbReference type="WBParaSite" id="MhA1_Contig53.frz3.gene29">
    <property type="protein sequence ID" value="MhA1_Contig53.frz3.gene29"/>
    <property type="gene ID" value="MhA1_Contig53.frz3.gene29"/>
</dbReference>
<evidence type="ECO:0000313" key="2">
    <source>
        <dbReference type="WBParaSite" id="MhA1_Contig53.frz3.gene29"/>
    </source>
</evidence>
<dbReference type="AlphaFoldDB" id="A0A1I8BRY1"/>
<dbReference type="SUPFAM" id="SSF55961">
    <property type="entry name" value="Bet v1-like"/>
    <property type="match status" value="1"/>
</dbReference>
<name>A0A1I8BRY1_MELHA</name>